<dbReference type="Proteomes" id="UP000007434">
    <property type="component" value="Chromosome"/>
</dbReference>
<proteinExistence type="predicted"/>
<sequence>MPEEFEVGDKVKFKKSHPCGGDVWKILRVGMDFKLKCQKCDRIIMLPRSKFEKSFKKKL</sequence>
<dbReference type="EMBL" id="CP002304">
    <property type="protein sequence ID" value="ADQ15779.1"/>
    <property type="molecule type" value="Genomic_DNA"/>
</dbReference>
<dbReference type="PANTHER" id="PTHR38455">
    <property type="entry name" value="HYPOTHETICAL CYTOSOLIC PROTEIN"/>
    <property type="match status" value="1"/>
</dbReference>
<keyword evidence="2" id="KW-1185">Reference proteome</keyword>
<name>E4RL98_HALHG</name>
<dbReference type="PIRSF" id="PIRSF037263">
    <property type="entry name" value="DUF951_bac"/>
    <property type="match status" value="1"/>
</dbReference>
<dbReference type="eggNOG" id="COG4481">
    <property type="taxonomic scope" value="Bacteria"/>
</dbReference>
<dbReference type="RefSeq" id="WP_013406838.1">
    <property type="nucleotide sequence ID" value="NC_014654.1"/>
</dbReference>
<reference evidence="1 2" key="1">
    <citation type="submission" date="2010-11" db="EMBL/GenBank/DDBJ databases">
        <title>Complete sequence of Halanaerobium sp. sapolanicus.</title>
        <authorList>
            <consortium name="US DOE Joint Genome Institute"/>
            <person name="Lucas S."/>
            <person name="Copeland A."/>
            <person name="Lapidus A."/>
            <person name="Cheng J.-F."/>
            <person name="Bruce D."/>
            <person name="Goodwin L."/>
            <person name="Pitluck S."/>
            <person name="Davenport K."/>
            <person name="Detter J.C."/>
            <person name="Han C."/>
            <person name="Tapia R."/>
            <person name="Land M."/>
            <person name="Hauser L."/>
            <person name="Jeffries C."/>
            <person name="Kyrpides N."/>
            <person name="Ivanova N."/>
            <person name="Mikhailova N."/>
            <person name="Begemann M.B."/>
            <person name="Mormile M.R."/>
            <person name="Wall J.D."/>
            <person name="Elias D.A."/>
            <person name="Woyke T."/>
        </authorList>
    </citation>
    <scope>NUCLEOTIDE SEQUENCE [LARGE SCALE GENOMIC DNA]</scope>
    <source>
        <strain evidence="2">sapolanicus</strain>
    </source>
</reference>
<dbReference type="OrthoDB" id="9802710at2"/>
<dbReference type="PANTHER" id="PTHR38455:SF1">
    <property type="entry name" value="DUF951 DOMAIN-CONTAINING PROTEIN"/>
    <property type="match status" value="1"/>
</dbReference>
<protein>
    <recommendedName>
        <fullName evidence="3">DUF951 domain-containing protein</fullName>
    </recommendedName>
</protein>
<dbReference type="Pfam" id="PF06107">
    <property type="entry name" value="DUF951"/>
    <property type="match status" value="1"/>
</dbReference>
<dbReference type="STRING" id="656519.Halsa_2375"/>
<dbReference type="KEGG" id="has:Halsa_2375"/>
<evidence type="ECO:0008006" key="3">
    <source>
        <dbReference type="Google" id="ProtNLM"/>
    </source>
</evidence>
<dbReference type="InterPro" id="IPR009296">
    <property type="entry name" value="DUF951"/>
</dbReference>
<gene>
    <name evidence="1" type="ordered locus">Halsa_2375</name>
</gene>
<reference evidence="1 2" key="2">
    <citation type="journal article" date="2011" name="J. Bacteriol.">
        <title>Complete Genome Sequence of the Haloalkaliphilic, Hydrogen Producing Halanaerobium hydrogenoformans.</title>
        <authorList>
            <person name="Brown S.D."/>
            <person name="Begemann M.B."/>
            <person name="Mormile M.R."/>
            <person name="Wall J.D."/>
            <person name="Han C.S."/>
            <person name="Goodwin L.A."/>
            <person name="Pitluck S."/>
            <person name="Land M.L."/>
            <person name="Hauser L.J."/>
            <person name="Elias D.A."/>
        </authorList>
    </citation>
    <scope>NUCLEOTIDE SEQUENCE [LARGE SCALE GENOMIC DNA]</scope>
    <source>
        <strain evidence="2">sapolanicus</strain>
    </source>
</reference>
<dbReference type="AlphaFoldDB" id="E4RL98"/>
<accession>E4RL98</accession>
<evidence type="ECO:0000313" key="2">
    <source>
        <dbReference type="Proteomes" id="UP000007434"/>
    </source>
</evidence>
<evidence type="ECO:0000313" key="1">
    <source>
        <dbReference type="EMBL" id="ADQ15779.1"/>
    </source>
</evidence>
<organism evidence="1 2">
    <name type="scientific">Halanaerobium hydrogeniformans</name>
    <name type="common">Halanaerobium sp. (strain sapolanicus)</name>
    <dbReference type="NCBI Taxonomy" id="656519"/>
    <lineage>
        <taxon>Bacteria</taxon>
        <taxon>Bacillati</taxon>
        <taxon>Bacillota</taxon>
        <taxon>Clostridia</taxon>
        <taxon>Halanaerobiales</taxon>
        <taxon>Halanaerobiaceae</taxon>
        <taxon>Halanaerobium</taxon>
    </lineage>
</organism>
<dbReference type="HOGENOM" id="CLU_180138_0_2_9"/>